<evidence type="ECO:0000313" key="3">
    <source>
        <dbReference type="Proteomes" id="UP000279384"/>
    </source>
</evidence>
<dbReference type="EMBL" id="RBID01000013">
    <property type="protein sequence ID" value="RKQ59997.1"/>
    <property type="molecule type" value="Genomic_DNA"/>
</dbReference>
<accession>A0A495BFZ5</accession>
<reference evidence="2 3" key="1">
    <citation type="submission" date="2018-10" db="EMBL/GenBank/DDBJ databases">
        <title>Genomic Encyclopedia of Type Strains, Phase IV (KMG-IV): sequencing the most valuable type-strain genomes for metagenomic binning, comparative biology and taxonomic classification.</title>
        <authorList>
            <person name="Goeker M."/>
        </authorList>
    </citation>
    <scope>NUCLEOTIDE SEQUENCE [LARGE SCALE GENOMIC DNA]</scope>
    <source>
        <strain evidence="2 3">DSM 3303</strain>
    </source>
</reference>
<dbReference type="PANTHER" id="PTHR43155">
    <property type="entry name" value="CYCLIC DI-GMP PHOSPHODIESTERASE PA4108-RELATED"/>
    <property type="match status" value="1"/>
</dbReference>
<dbReference type="PANTHER" id="PTHR43155:SF2">
    <property type="entry name" value="CYCLIC DI-GMP PHOSPHODIESTERASE PA4108"/>
    <property type="match status" value="1"/>
</dbReference>
<name>A0A495BFZ5_VOGIN</name>
<dbReference type="AlphaFoldDB" id="A0A495BFZ5"/>
<evidence type="ECO:0000259" key="1">
    <source>
        <dbReference type="PROSITE" id="PS51832"/>
    </source>
</evidence>
<protein>
    <submittedName>
        <fullName evidence="2">HD domain-containing protein</fullName>
    </submittedName>
</protein>
<dbReference type="InterPro" id="IPR037522">
    <property type="entry name" value="HD_GYP_dom"/>
</dbReference>
<dbReference type="SUPFAM" id="SSF109604">
    <property type="entry name" value="HD-domain/PDEase-like"/>
    <property type="match status" value="1"/>
</dbReference>
<dbReference type="Proteomes" id="UP000279384">
    <property type="component" value="Unassembled WGS sequence"/>
</dbReference>
<dbReference type="RefSeq" id="WP_170152118.1">
    <property type="nucleotide sequence ID" value="NZ_RBID01000013.1"/>
</dbReference>
<dbReference type="GO" id="GO:0008081">
    <property type="term" value="F:phosphoric diester hydrolase activity"/>
    <property type="evidence" value="ECO:0007669"/>
    <property type="project" value="UniProtKB-ARBA"/>
</dbReference>
<dbReference type="Gene3D" id="1.10.3210.10">
    <property type="entry name" value="Hypothetical protein af1432"/>
    <property type="match status" value="1"/>
</dbReference>
<dbReference type="InterPro" id="IPR003607">
    <property type="entry name" value="HD/PDEase_dom"/>
</dbReference>
<evidence type="ECO:0000313" key="2">
    <source>
        <dbReference type="EMBL" id="RKQ59997.1"/>
    </source>
</evidence>
<sequence>MLHYLPDSLYVRNRLTQSSDLEIWLSAGEKQRRQARARSHFHDPQPVCPPQHEQDPFLALPWAYAQLQWLTTRLLDHDDSEQQLRALAGSLRRLANHAPEATLAAGLLLPYAHYAHAHAVHVALLVARLTQRLAQPEAECESLVCAALTMNIAMVNLQQQLSHQAEALSSLQAKQLHLHPLASSAMLREVGIDDEIWHLAILEHHEQWNGKGYPFGLGRSKISPGAHLLHVADVAMARLHPRHYRRPQLPKSAMVQLFQQRDTLADAKLADCLIKEVGLYPPGSFVKLEQGDTAIVVQHGDDITTPLTVRFGRDTNIVPTASRIASPAQMTVEARHLPALARLWQCRVDSPAG</sequence>
<dbReference type="PROSITE" id="PS51832">
    <property type="entry name" value="HD_GYP"/>
    <property type="match status" value="1"/>
</dbReference>
<organism evidence="2 3">
    <name type="scientific">Vogesella indigofera</name>
    <name type="common">Pseudomonas indigofera</name>
    <dbReference type="NCBI Taxonomy" id="45465"/>
    <lineage>
        <taxon>Bacteria</taxon>
        <taxon>Pseudomonadati</taxon>
        <taxon>Pseudomonadota</taxon>
        <taxon>Betaproteobacteria</taxon>
        <taxon>Neisseriales</taxon>
        <taxon>Chromobacteriaceae</taxon>
        <taxon>Vogesella</taxon>
    </lineage>
</organism>
<dbReference type="Pfam" id="PF13487">
    <property type="entry name" value="HD_5"/>
    <property type="match status" value="1"/>
</dbReference>
<proteinExistence type="predicted"/>
<feature type="domain" description="HD-GYP" evidence="1">
    <location>
        <begin position="91"/>
        <end position="289"/>
    </location>
</feature>
<gene>
    <name evidence="2" type="ORF">C8E02_1340</name>
</gene>
<dbReference type="CDD" id="cd00077">
    <property type="entry name" value="HDc"/>
    <property type="match status" value="1"/>
</dbReference>
<comment type="caution">
    <text evidence="2">The sequence shown here is derived from an EMBL/GenBank/DDBJ whole genome shotgun (WGS) entry which is preliminary data.</text>
</comment>